<sequence length="307" mass="34180">LVIVFLSEESDKSLCRQALVGVLEDTAGFHARATVDDYARACSEAVDSALREWPIAETTAHAIVSTGFVGTNVLRSTLWTQSFDVATPKEEESNDDANGGAKPLLPLDDLLSNLKDLFLSEDSFKHAKEWDSTFEDAKIVKRFSDKDILVHWKFKASPLSGRDMLYIVTELHEEGPPPSKSNPNDNEGSDQWVDRWMYAYASVSDDWAKNPSGEDSVGSIEIEDGGKRVRALNCFPSCDRITAYRDGQGRAKVQLDHLMTTDVGGWIGPLCFNNLFKKALIQANAHESEAMREYALLLCQSKKEKQK</sequence>
<evidence type="ECO:0000313" key="3">
    <source>
        <dbReference type="Proteomes" id="UP000266841"/>
    </source>
</evidence>
<evidence type="ECO:0000313" key="2">
    <source>
        <dbReference type="EMBL" id="EJK75207.1"/>
    </source>
</evidence>
<organism evidence="2 3">
    <name type="scientific">Thalassiosira oceanica</name>
    <name type="common">Marine diatom</name>
    <dbReference type="NCBI Taxonomy" id="159749"/>
    <lineage>
        <taxon>Eukaryota</taxon>
        <taxon>Sar</taxon>
        <taxon>Stramenopiles</taxon>
        <taxon>Ochrophyta</taxon>
        <taxon>Bacillariophyta</taxon>
        <taxon>Coscinodiscophyceae</taxon>
        <taxon>Thalassiosirophycidae</taxon>
        <taxon>Thalassiosirales</taxon>
        <taxon>Thalassiosiraceae</taxon>
        <taxon>Thalassiosira</taxon>
    </lineage>
</organism>
<name>K0TQ05_THAOC</name>
<dbReference type="InterPro" id="IPR023393">
    <property type="entry name" value="START-like_dom_sf"/>
</dbReference>
<accession>K0TQ05</accession>
<keyword evidence="3" id="KW-1185">Reference proteome</keyword>
<comment type="caution">
    <text evidence="2">The sequence shown here is derived from an EMBL/GenBank/DDBJ whole genome shotgun (WGS) entry which is preliminary data.</text>
</comment>
<gene>
    <name evidence="2" type="ORF">THAOC_03077</name>
</gene>
<dbReference type="GO" id="GO:0008289">
    <property type="term" value="F:lipid binding"/>
    <property type="evidence" value="ECO:0007669"/>
    <property type="project" value="InterPro"/>
</dbReference>
<dbReference type="OMA" id="HAKEWDS"/>
<dbReference type="PROSITE" id="PS50848">
    <property type="entry name" value="START"/>
    <property type="match status" value="1"/>
</dbReference>
<proteinExistence type="predicted"/>
<protein>
    <recommendedName>
        <fullName evidence="1">START domain-containing protein</fullName>
    </recommendedName>
</protein>
<dbReference type="eggNOG" id="ENOG502SYEC">
    <property type="taxonomic scope" value="Eukaryota"/>
</dbReference>
<dbReference type="Gene3D" id="3.30.530.20">
    <property type="match status" value="1"/>
</dbReference>
<dbReference type="EMBL" id="AGNL01003068">
    <property type="protein sequence ID" value="EJK75207.1"/>
    <property type="molecule type" value="Genomic_DNA"/>
</dbReference>
<dbReference type="InterPro" id="IPR002913">
    <property type="entry name" value="START_lipid-bd_dom"/>
</dbReference>
<dbReference type="SUPFAM" id="SSF55961">
    <property type="entry name" value="Bet v1-like"/>
    <property type="match status" value="1"/>
</dbReference>
<dbReference type="AlphaFoldDB" id="K0TQ05"/>
<evidence type="ECO:0000259" key="1">
    <source>
        <dbReference type="PROSITE" id="PS50848"/>
    </source>
</evidence>
<feature type="non-terminal residue" evidence="2">
    <location>
        <position position="1"/>
    </location>
</feature>
<feature type="domain" description="START" evidence="1">
    <location>
        <begin position="114"/>
        <end position="280"/>
    </location>
</feature>
<dbReference type="Proteomes" id="UP000266841">
    <property type="component" value="Unassembled WGS sequence"/>
</dbReference>
<reference evidence="2 3" key="1">
    <citation type="journal article" date="2012" name="Genome Biol.">
        <title>Genome and low-iron response of an oceanic diatom adapted to chronic iron limitation.</title>
        <authorList>
            <person name="Lommer M."/>
            <person name="Specht M."/>
            <person name="Roy A.S."/>
            <person name="Kraemer L."/>
            <person name="Andreson R."/>
            <person name="Gutowska M.A."/>
            <person name="Wolf J."/>
            <person name="Bergner S.V."/>
            <person name="Schilhabel M.B."/>
            <person name="Klostermeier U.C."/>
            <person name="Beiko R.G."/>
            <person name="Rosenstiel P."/>
            <person name="Hippler M."/>
            <person name="Laroche J."/>
        </authorList>
    </citation>
    <scope>NUCLEOTIDE SEQUENCE [LARGE SCALE GENOMIC DNA]</scope>
    <source>
        <strain evidence="2 3">CCMP1005</strain>
    </source>
</reference>
<dbReference type="OrthoDB" id="196858at2759"/>